<comment type="caution">
    <text evidence="3">The sequence shown here is derived from an EMBL/GenBank/DDBJ whole genome shotgun (WGS) entry which is preliminary data.</text>
</comment>
<evidence type="ECO:0000256" key="2">
    <source>
        <dbReference type="ARBA" id="ARBA00023235"/>
    </source>
</evidence>
<evidence type="ECO:0000313" key="4">
    <source>
        <dbReference type="Proteomes" id="UP001272515"/>
    </source>
</evidence>
<dbReference type="SUPFAM" id="SSF54506">
    <property type="entry name" value="Diaminopimelate epimerase-like"/>
    <property type="match status" value="1"/>
</dbReference>
<keyword evidence="2 3" id="KW-0413">Isomerase</keyword>
<dbReference type="Gene3D" id="3.10.310.10">
    <property type="entry name" value="Diaminopimelate Epimerase, Chain A, domain 1"/>
    <property type="match status" value="1"/>
</dbReference>
<dbReference type="Pfam" id="PF02567">
    <property type="entry name" value="PhzC-PhzF"/>
    <property type="match status" value="1"/>
</dbReference>
<dbReference type="EMBL" id="JAWJZB010000006">
    <property type="protein sequence ID" value="MDV5088475.1"/>
    <property type="molecule type" value="Genomic_DNA"/>
</dbReference>
<dbReference type="NCBIfam" id="TIGR00654">
    <property type="entry name" value="PhzF_family"/>
    <property type="match status" value="1"/>
</dbReference>
<evidence type="ECO:0000313" key="3">
    <source>
        <dbReference type="EMBL" id="MDV5088475.1"/>
    </source>
</evidence>
<proteinExistence type="inferred from homology"/>
<dbReference type="PANTHER" id="PTHR13774:SF17">
    <property type="entry name" value="PHENAZINE BIOSYNTHESIS-LIKE DOMAIN-CONTAINING PROTEIN"/>
    <property type="match status" value="1"/>
</dbReference>
<reference evidence="3 4" key="1">
    <citation type="submission" date="2023-10" db="EMBL/GenBank/DDBJ databases">
        <title>Veillonella sp. nov., isolated from a pig farm feces dump.</title>
        <authorList>
            <person name="Chang Y.-H."/>
        </authorList>
    </citation>
    <scope>NUCLEOTIDE SEQUENCE [LARGE SCALE GENOMIC DNA]</scope>
    <source>
        <strain evidence="3 4">YH-vei2233</strain>
    </source>
</reference>
<accession>A0ABU3Z992</accession>
<comment type="similarity">
    <text evidence="1">Belongs to the PhzF family.</text>
</comment>
<protein>
    <submittedName>
        <fullName evidence="3">PhzF family phenazine biosynthesis isomerase</fullName>
    </submittedName>
</protein>
<sequence>MKQFIVDAFTDIVFKGNPAAVCLVEQPLTDEQMQLIAIENNLSETAFVQAAADGNGFDLRWFTPGSEVDLCGHATLATAFVIFNECNFKESTIVFHTMSGDLFVNRVENGYEMTFPAYELTEVPVTAAMEAVLGVCPEEAYMGRDLLCVLPDESFVTDYEPKSEALLMLDGLLVHTTAAGSNGFA</sequence>
<evidence type="ECO:0000256" key="1">
    <source>
        <dbReference type="ARBA" id="ARBA00008270"/>
    </source>
</evidence>
<dbReference type="Proteomes" id="UP001272515">
    <property type="component" value="Unassembled WGS sequence"/>
</dbReference>
<dbReference type="RefSeq" id="WP_295193481.1">
    <property type="nucleotide sequence ID" value="NZ_JAWJZA010000024.1"/>
</dbReference>
<dbReference type="InterPro" id="IPR003719">
    <property type="entry name" value="Phenazine_PhzF-like"/>
</dbReference>
<organism evidence="3 4">
    <name type="scientific">Veillonella absiana</name>
    <dbReference type="NCBI Taxonomy" id="3079305"/>
    <lineage>
        <taxon>Bacteria</taxon>
        <taxon>Bacillati</taxon>
        <taxon>Bacillota</taxon>
        <taxon>Negativicutes</taxon>
        <taxon>Veillonellales</taxon>
        <taxon>Veillonellaceae</taxon>
        <taxon>Veillonella</taxon>
    </lineage>
</organism>
<keyword evidence="4" id="KW-1185">Reference proteome</keyword>
<gene>
    <name evidence="3" type="ORF">RVY80_06405</name>
</gene>
<dbReference type="PANTHER" id="PTHR13774">
    <property type="entry name" value="PHENAZINE BIOSYNTHESIS PROTEIN"/>
    <property type="match status" value="1"/>
</dbReference>
<name>A0ABU3Z992_9FIRM</name>
<dbReference type="GO" id="GO:0016853">
    <property type="term" value="F:isomerase activity"/>
    <property type="evidence" value="ECO:0007669"/>
    <property type="project" value="UniProtKB-KW"/>
</dbReference>